<keyword evidence="3" id="KW-0808">Transferase</keyword>
<evidence type="ECO:0000256" key="13">
    <source>
        <dbReference type="ARBA" id="ARBA00041418"/>
    </source>
</evidence>
<feature type="transmembrane region" description="Helical" evidence="16">
    <location>
        <begin position="169"/>
        <end position="186"/>
    </location>
</feature>
<feature type="transmembrane region" description="Helical" evidence="16">
    <location>
        <begin position="360"/>
        <end position="382"/>
    </location>
</feature>
<dbReference type="PANTHER" id="PTHR30474">
    <property type="entry name" value="CELL CYCLE PROTEIN"/>
    <property type="match status" value="1"/>
</dbReference>
<evidence type="ECO:0000256" key="5">
    <source>
        <dbReference type="ARBA" id="ARBA00022960"/>
    </source>
</evidence>
<evidence type="ECO:0000256" key="9">
    <source>
        <dbReference type="ARBA" id="ARBA00032370"/>
    </source>
</evidence>
<name>A0A7W7K9K7_9SPHN</name>
<evidence type="ECO:0000313" key="17">
    <source>
        <dbReference type="EMBL" id="MBB4858466.1"/>
    </source>
</evidence>
<evidence type="ECO:0000256" key="16">
    <source>
        <dbReference type="SAM" id="Phobius"/>
    </source>
</evidence>
<evidence type="ECO:0000313" key="18">
    <source>
        <dbReference type="Proteomes" id="UP000555448"/>
    </source>
</evidence>
<feature type="transmembrane region" description="Helical" evidence="16">
    <location>
        <begin position="214"/>
        <end position="232"/>
    </location>
</feature>
<evidence type="ECO:0000256" key="15">
    <source>
        <dbReference type="ARBA" id="ARBA00049902"/>
    </source>
</evidence>
<dbReference type="GO" id="GO:0015648">
    <property type="term" value="F:lipid-linked peptidoglycan transporter activity"/>
    <property type="evidence" value="ECO:0007669"/>
    <property type="project" value="TreeGrafter"/>
</dbReference>
<dbReference type="GO" id="GO:0009252">
    <property type="term" value="P:peptidoglycan biosynthetic process"/>
    <property type="evidence" value="ECO:0007669"/>
    <property type="project" value="UniProtKB-KW"/>
</dbReference>
<protein>
    <recommendedName>
        <fullName evidence="12">Probable peptidoglycan glycosyltransferase FtsW</fullName>
        <ecNumber evidence="14">2.4.99.28</ecNumber>
    </recommendedName>
    <alternativeName>
        <fullName evidence="13">Cell division protein FtsW</fullName>
    </alternativeName>
    <alternativeName>
        <fullName evidence="10">Cell wall polymerase</fullName>
    </alternativeName>
    <alternativeName>
        <fullName evidence="9">Peptidoglycan polymerase</fullName>
    </alternativeName>
</protein>
<keyword evidence="8 16" id="KW-0472">Membrane</keyword>
<dbReference type="Pfam" id="PF01098">
    <property type="entry name" value="FTSW_RODA_SPOVE"/>
    <property type="match status" value="1"/>
</dbReference>
<evidence type="ECO:0000256" key="8">
    <source>
        <dbReference type="ARBA" id="ARBA00023136"/>
    </source>
</evidence>
<gene>
    <name evidence="17" type="ORF">HNO88_001789</name>
</gene>
<comment type="caution">
    <text evidence="17">The sequence shown here is derived from an EMBL/GenBank/DDBJ whole genome shotgun (WGS) entry which is preliminary data.</text>
</comment>
<dbReference type="GO" id="GO:0051301">
    <property type="term" value="P:cell division"/>
    <property type="evidence" value="ECO:0007669"/>
    <property type="project" value="UniProtKB-KW"/>
</dbReference>
<feature type="transmembrane region" description="Helical" evidence="16">
    <location>
        <begin position="76"/>
        <end position="93"/>
    </location>
</feature>
<feature type="transmembrane region" description="Helical" evidence="16">
    <location>
        <begin position="323"/>
        <end position="348"/>
    </location>
</feature>
<comment type="catalytic activity">
    <reaction evidence="15">
        <text>[GlcNAc-(1-&gt;4)-Mur2Ac(oyl-L-Ala-gamma-D-Glu-L-Lys-D-Ala-D-Ala)](n)-di-trans,octa-cis-undecaprenyl diphosphate + beta-D-GlcNAc-(1-&gt;4)-Mur2Ac(oyl-L-Ala-gamma-D-Glu-L-Lys-D-Ala-D-Ala)-di-trans,octa-cis-undecaprenyl diphosphate = [GlcNAc-(1-&gt;4)-Mur2Ac(oyl-L-Ala-gamma-D-Glu-L-Lys-D-Ala-D-Ala)](n+1)-di-trans,octa-cis-undecaprenyl diphosphate + di-trans,octa-cis-undecaprenyl diphosphate + H(+)</text>
        <dbReference type="Rhea" id="RHEA:23708"/>
        <dbReference type="Rhea" id="RHEA-COMP:9602"/>
        <dbReference type="Rhea" id="RHEA-COMP:9603"/>
        <dbReference type="ChEBI" id="CHEBI:15378"/>
        <dbReference type="ChEBI" id="CHEBI:58405"/>
        <dbReference type="ChEBI" id="CHEBI:60033"/>
        <dbReference type="ChEBI" id="CHEBI:78435"/>
        <dbReference type="EC" id="2.4.99.28"/>
    </reaction>
</comment>
<keyword evidence="7 16" id="KW-1133">Transmembrane helix</keyword>
<keyword evidence="6" id="KW-0573">Peptidoglycan synthesis</keyword>
<organism evidence="17 18">
    <name type="scientific">Novosphingobium chloroacetimidivorans</name>
    <dbReference type="NCBI Taxonomy" id="1428314"/>
    <lineage>
        <taxon>Bacteria</taxon>
        <taxon>Pseudomonadati</taxon>
        <taxon>Pseudomonadota</taxon>
        <taxon>Alphaproteobacteria</taxon>
        <taxon>Sphingomonadales</taxon>
        <taxon>Sphingomonadaceae</taxon>
        <taxon>Novosphingobium</taxon>
    </lineage>
</organism>
<sequence length="402" mass="43486">MASTAPAASIATGNALVRYNRSRRSAFAIWWQEIDRVTLGLVLVLMAIGTVSVAAASPASARRLSTSAKHLSDLHFFAIHLRWQALGLVALFVSSTLSKDTARRLGIMVSGVMIVALMLVPFIGGEVNGARRWINLGISIQPSEFLKCGFPILLAWILSWRVRDGKIPVMQVTIGLMGLIAVLLMAQPDFGSTMLFGATWFVLILLSGLDVKRIIAAVGAGLVGITLAYFFYENGRNRIDAFLGGGSAYDQVALAERTLLNGGWLGTGFWMGTRKLSLPEAHTDYIFSVIGEEFGLWVCGVVILLYSAIMVRSIMRQVREDDLFTVLAGVGLAAQFGGQAFINILVNLQLFPSKGMTLPLVSYGGSSTVAMCTCLGLLLAITRRNPFIERERFSLSDVGDVS</sequence>
<evidence type="ECO:0000256" key="10">
    <source>
        <dbReference type="ARBA" id="ARBA00033270"/>
    </source>
</evidence>
<evidence type="ECO:0000256" key="4">
    <source>
        <dbReference type="ARBA" id="ARBA00022692"/>
    </source>
</evidence>
<keyword evidence="17" id="KW-0132">Cell division</keyword>
<dbReference type="EMBL" id="JACHLR010000006">
    <property type="protein sequence ID" value="MBB4858466.1"/>
    <property type="molecule type" value="Genomic_DNA"/>
</dbReference>
<dbReference type="GO" id="GO:0008360">
    <property type="term" value="P:regulation of cell shape"/>
    <property type="evidence" value="ECO:0007669"/>
    <property type="project" value="UniProtKB-KW"/>
</dbReference>
<dbReference type="InterPro" id="IPR001182">
    <property type="entry name" value="FtsW/RodA"/>
</dbReference>
<dbReference type="GO" id="GO:0032153">
    <property type="term" value="C:cell division site"/>
    <property type="evidence" value="ECO:0007669"/>
    <property type="project" value="TreeGrafter"/>
</dbReference>
<evidence type="ECO:0000256" key="11">
    <source>
        <dbReference type="ARBA" id="ARBA00038053"/>
    </source>
</evidence>
<dbReference type="Proteomes" id="UP000555448">
    <property type="component" value="Unassembled WGS sequence"/>
</dbReference>
<feature type="transmembrane region" description="Helical" evidence="16">
    <location>
        <begin position="105"/>
        <end position="124"/>
    </location>
</feature>
<keyword evidence="18" id="KW-1185">Reference proteome</keyword>
<evidence type="ECO:0000256" key="7">
    <source>
        <dbReference type="ARBA" id="ARBA00022989"/>
    </source>
</evidence>
<evidence type="ECO:0000256" key="1">
    <source>
        <dbReference type="ARBA" id="ARBA00004141"/>
    </source>
</evidence>
<feature type="transmembrane region" description="Helical" evidence="16">
    <location>
        <begin position="192"/>
        <end position="209"/>
    </location>
</feature>
<proteinExistence type="inferred from homology"/>
<evidence type="ECO:0000256" key="12">
    <source>
        <dbReference type="ARBA" id="ARBA00041185"/>
    </source>
</evidence>
<keyword evidence="2" id="KW-0328">Glycosyltransferase</keyword>
<comment type="similarity">
    <text evidence="11">Belongs to the SEDS family. FtsW subfamily.</text>
</comment>
<keyword evidence="5" id="KW-0133">Cell shape</keyword>
<dbReference type="AlphaFoldDB" id="A0A7W7K9K7"/>
<comment type="subcellular location">
    <subcellularLocation>
        <location evidence="1">Membrane</location>
        <topology evidence="1">Multi-pass membrane protein</topology>
    </subcellularLocation>
</comment>
<feature type="transmembrane region" description="Helical" evidence="16">
    <location>
        <begin position="294"/>
        <end position="311"/>
    </location>
</feature>
<keyword evidence="4 16" id="KW-0812">Transmembrane</keyword>
<evidence type="ECO:0000256" key="6">
    <source>
        <dbReference type="ARBA" id="ARBA00022984"/>
    </source>
</evidence>
<dbReference type="GO" id="GO:0005886">
    <property type="term" value="C:plasma membrane"/>
    <property type="evidence" value="ECO:0007669"/>
    <property type="project" value="TreeGrafter"/>
</dbReference>
<keyword evidence="17" id="KW-0131">Cell cycle</keyword>
<reference evidence="17 18" key="1">
    <citation type="submission" date="2020-08" db="EMBL/GenBank/DDBJ databases">
        <title>Functional genomics of gut bacteria from endangered species of beetles.</title>
        <authorList>
            <person name="Carlos-Shanley C."/>
        </authorList>
    </citation>
    <scope>NUCLEOTIDE SEQUENCE [LARGE SCALE GENOMIC DNA]</scope>
    <source>
        <strain evidence="17 18">S00245</strain>
    </source>
</reference>
<dbReference type="PANTHER" id="PTHR30474:SF2">
    <property type="entry name" value="PEPTIDOGLYCAN GLYCOSYLTRANSFERASE FTSW-RELATED"/>
    <property type="match status" value="1"/>
</dbReference>
<dbReference type="GO" id="GO:0008955">
    <property type="term" value="F:peptidoglycan glycosyltransferase activity"/>
    <property type="evidence" value="ECO:0007669"/>
    <property type="project" value="UniProtKB-EC"/>
</dbReference>
<accession>A0A7W7K9K7</accession>
<feature type="transmembrane region" description="Helical" evidence="16">
    <location>
        <begin position="144"/>
        <end position="162"/>
    </location>
</feature>
<evidence type="ECO:0000256" key="14">
    <source>
        <dbReference type="ARBA" id="ARBA00044770"/>
    </source>
</evidence>
<dbReference type="RefSeq" id="WP_184244168.1">
    <property type="nucleotide sequence ID" value="NZ_JACHLR010000006.1"/>
</dbReference>
<evidence type="ECO:0000256" key="2">
    <source>
        <dbReference type="ARBA" id="ARBA00022676"/>
    </source>
</evidence>
<evidence type="ECO:0000256" key="3">
    <source>
        <dbReference type="ARBA" id="ARBA00022679"/>
    </source>
</evidence>
<feature type="transmembrane region" description="Helical" evidence="16">
    <location>
        <begin position="37"/>
        <end position="56"/>
    </location>
</feature>
<dbReference type="EC" id="2.4.99.28" evidence="14"/>